<gene>
    <name evidence="1" type="ORF">KZ829_28455</name>
</gene>
<sequence>MGHHRPRVHPVTLTDLLARTRCLLIDFDGPICSVFAGHPATTVADELRMVIRRRFGGELPPAIAGLDADPLQILIAVARLDDERLTREVADAGRDAEVTAAETAAPTAGADEVLRAARDKGRQVAIVSNNANAAIRAYLHNHDLARYIDGIVARYDGMDPRLLKPHPFLLERGLAGMNATPMTTAFIGDSVTDIEAGRAAGIPTIGYANKPGKRQRLTNAGADIVIDSMHELTEALHKTETRPAR</sequence>
<keyword evidence="1" id="KW-0378">Hydrolase</keyword>
<dbReference type="SUPFAM" id="SSF56784">
    <property type="entry name" value="HAD-like"/>
    <property type="match status" value="1"/>
</dbReference>
<dbReference type="PANTHER" id="PTHR43434">
    <property type="entry name" value="PHOSPHOGLYCOLATE PHOSPHATASE"/>
    <property type="match status" value="1"/>
</dbReference>
<dbReference type="GO" id="GO:0016787">
    <property type="term" value="F:hydrolase activity"/>
    <property type="evidence" value="ECO:0007669"/>
    <property type="project" value="UniProtKB-KW"/>
</dbReference>
<evidence type="ECO:0000313" key="2">
    <source>
        <dbReference type="Proteomes" id="UP001519863"/>
    </source>
</evidence>
<reference evidence="1 2" key="1">
    <citation type="journal article" date="2013" name="Antonie Van Leeuwenhoek">
        <title>Actinoplanes hulinensis sp. nov., a novel actinomycete isolated from soybean root (Glycine max (L.) Merr).</title>
        <authorList>
            <person name="Shen Y."/>
            <person name="Liu C."/>
            <person name="Wang X."/>
            <person name="Zhao J."/>
            <person name="Jia F."/>
            <person name="Zhang Y."/>
            <person name="Wang L."/>
            <person name="Yang D."/>
            <person name="Xiang W."/>
        </authorList>
    </citation>
    <scope>NUCLEOTIDE SEQUENCE [LARGE SCALE GENOMIC DNA]</scope>
    <source>
        <strain evidence="1 2">NEAU-M9</strain>
    </source>
</reference>
<dbReference type="InterPro" id="IPR050155">
    <property type="entry name" value="HAD-like_hydrolase_sf"/>
</dbReference>
<proteinExistence type="predicted"/>
<dbReference type="InterPro" id="IPR023214">
    <property type="entry name" value="HAD_sf"/>
</dbReference>
<organism evidence="1 2">
    <name type="scientific">Actinoplanes hulinensis</name>
    <dbReference type="NCBI Taxonomy" id="1144547"/>
    <lineage>
        <taxon>Bacteria</taxon>
        <taxon>Bacillati</taxon>
        <taxon>Actinomycetota</taxon>
        <taxon>Actinomycetes</taxon>
        <taxon>Micromonosporales</taxon>
        <taxon>Micromonosporaceae</taxon>
        <taxon>Actinoplanes</taxon>
    </lineage>
</organism>
<name>A0ABS7B9M2_9ACTN</name>
<dbReference type="CDD" id="cd01427">
    <property type="entry name" value="HAD_like"/>
    <property type="match status" value="1"/>
</dbReference>
<dbReference type="EMBL" id="JAHXZI010000016">
    <property type="protein sequence ID" value="MBW6437673.1"/>
    <property type="molecule type" value="Genomic_DNA"/>
</dbReference>
<dbReference type="Proteomes" id="UP001519863">
    <property type="component" value="Unassembled WGS sequence"/>
</dbReference>
<dbReference type="InterPro" id="IPR006439">
    <property type="entry name" value="HAD-SF_hydro_IA"/>
</dbReference>
<dbReference type="NCBIfam" id="TIGR01509">
    <property type="entry name" value="HAD-SF-IA-v3"/>
    <property type="match status" value="1"/>
</dbReference>
<comment type="caution">
    <text evidence="1">The sequence shown here is derived from an EMBL/GenBank/DDBJ whole genome shotgun (WGS) entry which is preliminary data.</text>
</comment>
<evidence type="ECO:0000313" key="1">
    <source>
        <dbReference type="EMBL" id="MBW6437673.1"/>
    </source>
</evidence>
<keyword evidence="2" id="KW-1185">Reference proteome</keyword>
<accession>A0ABS7B9M2</accession>
<dbReference type="PANTHER" id="PTHR43434:SF1">
    <property type="entry name" value="PHOSPHOGLYCOLATE PHOSPHATASE"/>
    <property type="match status" value="1"/>
</dbReference>
<dbReference type="Gene3D" id="3.40.50.1000">
    <property type="entry name" value="HAD superfamily/HAD-like"/>
    <property type="match status" value="1"/>
</dbReference>
<protein>
    <submittedName>
        <fullName evidence="1">HAD-IA family hydrolase</fullName>
    </submittedName>
</protein>
<dbReference type="Pfam" id="PF00702">
    <property type="entry name" value="Hydrolase"/>
    <property type="match status" value="1"/>
</dbReference>
<dbReference type="InterPro" id="IPR036412">
    <property type="entry name" value="HAD-like_sf"/>
</dbReference>